<dbReference type="OrthoDB" id="10377552at2759"/>
<dbReference type="RefSeq" id="XP_003038262.1">
    <property type="nucleotide sequence ID" value="XM_003038216.1"/>
</dbReference>
<gene>
    <name evidence="1" type="ORF">SCHCODRAFT_103259</name>
</gene>
<dbReference type="KEGG" id="scm:SCHCO_02540672"/>
<sequence>MPLPLERSLSDVLPVAPATSSALASPAFALEFHSPAREGRITKADRIQQALLATALNFFSHLPVELMLMIFTEVISEETSSCDYTFLYAGLYTHRRLAAVCKWWHAVIKGIPPRTGRRLYCNVNLSISTSMTPMSAGDMASMLRDYLANSGNENLNVLIDLRCATGSLRPCALALIAQSHRWRSARIVGDLHDEDARSALAMLTGRLPVLQTLEFGHIPATEINETTEEVDFGFLAHAPALTELFLLGPFSASLINITIPSNNIIRSFGCDGIEAYVLLDYLDEMPGLQELDFAYDDYEEDGDESADPEPVTTSLGLPYLTKLILRNTAYAVKSFFIAAVSLPAIEKVIFSKDGFHVAAALTALKDRKRQRGDADGVITRFLH</sequence>
<dbReference type="VEuPathDB" id="FungiDB:SCHCODRAFT_02540672"/>
<dbReference type="HOGENOM" id="CLU_721905_0_0_1"/>
<protein>
    <recommendedName>
        <fullName evidence="3">F-box domain-containing protein</fullName>
    </recommendedName>
</protein>
<evidence type="ECO:0000313" key="2">
    <source>
        <dbReference type="Proteomes" id="UP000007431"/>
    </source>
</evidence>
<dbReference type="AlphaFoldDB" id="D8PL26"/>
<proteinExistence type="predicted"/>
<feature type="non-terminal residue" evidence="1">
    <location>
        <position position="383"/>
    </location>
</feature>
<organism evidence="2">
    <name type="scientific">Schizophyllum commune (strain H4-8 / FGSC 9210)</name>
    <name type="common">Split gill fungus</name>
    <dbReference type="NCBI Taxonomy" id="578458"/>
    <lineage>
        <taxon>Eukaryota</taxon>
        <taxon>Fungi</taxon>
        <taxon>Dikarya</taxon>
        <taxon>Basidiomycota</taxon>
        <taxon>Agaricomycotina</taxon>
        <taxon>Agaricomycetes</taxon>
        <taxon>Agaricomycetidae</taxon>
        <taxon>Agaricales</taxon>
        <taxon>Schizophyllaceae</taxon>
        <taxon>Schizophyllum</taxon>
    </lineage>
</organism>
<accession>D8PL26</accession>
<keyword evidence="2" id="KW-1185">Reference proteome</keyword>
<evidence type="ECO:0000313" key="1">
    <source>
        <dbReference type="EMBL" id="EFJ03360.1"/>
    </source>
</evidence>
<dbReference type="Proteomes" id="UP000007431">
    <property type="component" value="Unassembled WGS sequence"/>
</dbReference>
<name>D8PL26_SCHCM</name>
<dbReference type="GeneID" id="9588766"/>
<dbReference type="EMBL" id="GL377302">
    <property type="protein sequence ID" value="EFJ03360.1"/>
    <property type="molecule type" value="Genomic_DNA"/>
</dbReference>
<reference evidence="1 2" key="1">
    <citation type="journal article" date="2010" name="Nat. Biotechnol.">
        <title>Genome sequence of the model mushroom Schizophyllum commune.</title>
        <authorList>
            <person name="Ohm R.A."/>
            <person name="de Jong J.F."/>
            <person name="Lugones L.G."/>
            <person name="Aerts A."/>
            <person name="Kothe E."/>
            <person name="Stajich J.E."/>
            <person name="de Vries R.P."/>
            <person name="Record E."/>
            <person name="Levasseur A."/>
            <person name="Baker S.E."/>
            <person name="Bartholomew K.A."/>
            <person name="Coutinho P.M."/>
            <person name="Erdmann S."/>
            <person name="Fowler T.J."/>
            <person name="Gathman A.C."/>
            <person name="Lombard V."/>
            <person name="Henrissat B."/>
            <person name="Knabe N."/>
            <person name="Kuees U."/>
            <person name="Lilly W.W."/>
            <person name="Lindquist E."/>
            <person name="Lucas S."/>
            <person name="Magnuson J.K."/>
            <person name="Piumi F."/>
            <person name="Raudaskoski M."/>
            <person name="Salamov A."/>
            <person name="Schmutz J."/>
            <person name="Schwarze F.W.M.R."/>
            <person name="vanKuyk P.A."/>
            <person name="Horton J.S."/>
            <person name="Grigoriev I.V."/>
            <person name="Woesten H.A.B."/>
        </authorList>
    </citation>
    <scope>NUCLEOTIDE SEQUENCE [LARGE SCALE GENOMIC DNA]</scope>
    <source>
        <strain evidence="2">H4-8 / FGSC 9210</strain>
    </source>
</reference>
<dbReference type="InParanoid" id="D8PL26"/>
<evidence type="ECO:0008006" key="3">
    <source>
        <dbReference type="Google" id="ProtNLM"/>
    </source>
</evidence>